<dbReference type="GO" id="GO:0016491">
    <property type="term" value="F:oxidoreductase activity"/>
    <property type="evidence" value="ECO:0007669"/>
    <property type="project" value="InterPro"/>
</dbReference>
<evidence type="ECO:0000313" key="2">
    <source>
        <dbReference type="EMBL" id="ADZ08809.1"/>
    </source>
</evidence>
<dbReference type="STRING" id="877455.Metbo_0557"/>
<dbReference type="PANTHER" id="PTHR43717">
    <property type="entry name" value="ANAEROBIC NITRIC OXIDE REDUCTASE FLAVORUBREDOXIN"/>
    <property type="match status" value="1"/>
</dbReference>
<dbReference type="Pfam" id="PF19583">
    <property type="entry name" value="ODP"/>
    <property type="match status" value="1"/>
</dbReference>
<evidence type="ECO:0000259" key="1">
    <source>
        <dbReference type="PROSITE" id="PS50902"/>
    </source>
</evidence>
<dbReference type="InterPro" id="IPR001279">
    <property type="entry name" value="Metallo-B-lactamas"/>
</dbReference>
<evidence type="ECO:0000313" key="3">
    <source>
        <dbReference type="Proteomes" id="UP000007490"/>
    </source>
</evidence>
<sequence>MIKTIKENVYSVGVEDWNRRIFDELIQIPEGTSYNSYLVKGKDKIALIDTVDPAKTEELLENLRTLEVNIDYVIANHAEQDHSGSLPKILEHYPDAVVVTNTKCKELLTEFLLISEDKFMTVKDGDVLDLGEKTLKFIITPWVHWPDTMVSYLKQDKILFSCDFFGSHVATSHTFANDRDIYKPAKRYYAEIMMPFRTIIKNNLKKIGTEEIDIIAPSHGPIYKNSKFIMDAYADWTADDSKNEVIIPYISMHGSTERMVNYLVDVLIKKGVNVKPLNLTYTDMGEVALELVDATTMIIASPTVLTGPHPSVVYATYLANALRPKLKYVSVIGSYGWGGRMLEQIEGMIKNLKVETIEPLIIKGFPKEEDYKKLDEIAEQIFQKHSELGII</sequence>
<dbReference type="GO" id="GO:0046872">
    <property type="term" value="F:metal ion binding"/>
    <property type="evidence" value="ECO:0007669"/>
    <property type="project" value="InterPro"/>
</dbReference>
<dbReference type="InterPro" id="IPR045761">
    <property type="entry name" value="ODP_dom"/>
</dbReference>
<dbReference type="PANTHER" id="PTHR43717:SF1">
    <property type="entry name" value="ANAEROBIC NITRIC OXIDE REDUCTASE FLAVORUBREDOXIN"/>
    <property type="match status" value="1"/>
</dbReference>
<gene>
    <name evidence="2" type="ordered locus">Metbo_0557</name>
</gene>
<dbReference type="InterPro" id="IPR036866">
    <property type="entry name" value="RibonucZ/Hydroxyglut_hydro"/>
</dbReference>
<dbReference type="InterPro" id="IPR008254">
    <property type="entry name" value="Flavodoxin/NO_synth"/>
</dbReference>
<dbReference type="Gene3D" id="3.40.50.360">
    <property type="match status" value="1"/>
</dbReference>
<dbReference type="Gene3D" id="3.60.15.10">
    <property type="entry name" value="Ribonuclease Z/Hydroxyacylglutathione hydrolase-like"/>
    <property type="match status" value="1"/>
</dbReference>
<dbReference type="OrthoDB" id="6433at2157"/>
<dbReference type="PIRSF" id="PIRSF005243">
    <property type="entry name" value="ROO"/>
    <property type="match status" value="1"/>
</dbReference>
<accession>F0T9Y6</accession>
<dbReference type="GO" id="GO:0009055">
    <property type="term" value="F:electron transfer activity"/>
    <property type="evidence" value="ECO:0007669"/>
    <property type="project" value="InterPro"/>
</dbReference>
<dbReference type="EMBL" id="CP002551">
    <property type="protein sequence ID" value="ADZ08809.1"/>
    <property type="molecule type" value="Genomic_DNA"/>
</dbReference>
<dbReference type="GeneID" id="10277002"/>
<proteinExistence type="predicted"/>
<dbReference type="AlphaFoldDB" id="F0T9Y6"/>
<dbReference type="SUPFAM" id="SSF52218">
    <property type="entry name" value="Flavoproteins"/>
    <property type="match status" value="1"/>
</dbReference>
<feature type="domain" description="Flavodoxin-like" evidence="1">
    <location>
        <begin position="245"/>
        <end position="382"/>
    </location>
</feature>
<dbReference type="eggNOG" id="arCOG00509">
    <property type="taxonomic scope" value="Archaea"/>
</dbReference>
<name>F0T9Y6_METLA</name>
<dbReference type="PROSITE" id="PS50902">
    <property type="entry name" value="FLAVODOXIN_LIKE"/>
    <property type="match status" value="1"/>
</dbReference>
<dbReference type="SUPFAM" id="SSF56281">
    <property type="entry name" value="Metallo-hydrolase/oxidoreductase"/>
    <property type="match status" value="1"/>
</dbReference>
<dbReference type="RefSeq" id="WP_013644160.1">
    <property type="nucleotide sequence ID" value="NC_015216.1"/>
</dbReference>
<reference evidence="2 3" key="2">
    <citation type="journal article" date="2014" name="Int. J. Syst. Evol. Microbiol.">
        <title>Methanobacterium paludis sp. nov. and a novel strain of Methanobacterium lacus isolated from northern peatlands.</title>
        <authorList>
            <person name="Cadillo-Quiroz H."/>
            <person name="Brauer S.L."/>
            <person name="Goodson N."/>
            <person name="Yavitt J.B."/>
            <person name="Zinder S.H."/>
        </authorList>
    </citation>
    <scope>NUCLEOTIDE SEQUENCE [LARGE SCALE GENOMIC DNA]</scope>
    <source>
        <strain evidence="2 3">AL-21</strain>
    </source>
</reference>
<dbReference type="Proteomes" id="UP000007490">
    <property type="component" value="Chromosome"/>
</dbReference>
<protein>
    <submittedName>
        <fullName evidence="2">Beta-lactamase domain protein</fullName>
    </submittedName>
</protein>
<keyword evidence="3" id="KW-1185">Reference proteome</keyword>
<dbReference type="GO" id="GO:0010181">
    <property type="term" value="F:FMN binding"/>
    <property type="evidence" value="ECO:0007669"/>
    <property type="project" value="InterPro"/>
</dbReference>
<dbReference type="InterPro" id="IPR016440">
    <property type="entry name" value="Rubredoxin-O_OxRdtase"/>
</dbReference>
<dbReference type="CDD" id="cd07709">
    <property type="entry name" value="flavodiiron_proteins_MBL-fold"/>
    <property type="match status" value="1"/>
</dbReference>
<dbReference type="InterPro" id="IPR029039">
    <property type="entry name" value="Flavoprotein-like_sf"/>
</dbReference>
<organism evidence="2 3">
    <name type="scientific">Methanobacterium lacus (strain AL-21)</name>
    <dbReference type="NCBI Taxonomy" id="877455"/>
    <lineage>
        <taxon>Archaea</taxon>
        <taxon>Methanobacteriati</taxon>
        <taxon>Methanobacteriota</taxon>
        <taxon>Methanomada group</taxon>
        <taxon>Methanobacteria</taxon>
        <taxon>Methanobacteriales</taxon>
        <taxon>Methanobacteriaceae</taxon>
        <taxon>Methanobacterium</taxon>
    </lineage>
</organism>
<dbReference type="KEGG" id="mel:Metbo_0557"/>
<reference evidence="3" key="1">
    <citation type="submission" date="2011-02" db="EMBL/GenBank/DDBJ databases">
        <title>Complete sequence of Methanobacterium sp. AL-21.</title>
        <authorList>
            <consortium name="US DOE Joint Genome Institute"/>
            <person name="Lucas S."/>
            <person name="Copeland A."/>
            <person name="Lapidus A."/>
            <person name="Cheng J.-F."/>
            <person name="Goodwin L."/>
            <person name="Pitluck S."/>
            <person name="Chertkov O."/>
            <person name="Detter J.C."/>
            <person name="Han C."/>
            <person name="Tapia R."/>
            <person name="Land M."/>
            <person name="Hauser L."/>
            <person name="Kyrpides N."/>
            <person name="Ivanova N."/>
            <person name="Mikhailova N."/>
            <person name="Pagani I."/>
            <person name="Cadillo-Quiroz H."/>
            <person name="Imachi H."/>
            <person name="Zinder S."/>
            <person name="Liu W."/>
            <person name="Woyke T."/>
        </authorList>
    </citation>
    <scope>NUCLEOTIDE SEQUENCE [LARGE SCALE GENOMIC DNA]</scope>
    <source>
        <strain evidence="3">AL-21</strain>
    </source>
</reference>
<dbReference type="SMART" id="SM00849">
    <property type="entry name" value="Lactamase_B"/>
    <property type="match status" value="1"/>
</dbReference>
<dbReference type="HOGENOM" id="CLU_017490_0_0_2"/>